<accession>A0A7U4LNI6</accession>
<gene>
    <name evidence="1" type="ORF">CLSPO_c24050</name>
</gene>
<evidence type="ECO:0000313" key="1">
    <source>
        <dbReference type="EMBL" id="AKC63125.1"/>
    </source>
</evidence>
<proteinExistence type="predicted"/>
<dbReference type="Proteomes" id="UP000033052">
    <property type="component" value="Chromosome"/>
</dbReference>
<protein>
    <submittedName>
        <fullName evidence="1">Uncharacterized protein</fullName>
    </submittedName>
</protein>
<name>A0A7U4LNI6_CLOSG</name>
<evidence type="ECO:0000313" key="2">
    <source>
        <dbReference type="Proteomes" id="UP000033052"/>
    </source>
</evidence>
<sequence>MTKYNYNIAISIVLTYKRVIENGKCELKNNYENIDADR</sequence>
<reference evidence="1 2" key="1">
    <citation type="journal article" date="2015" name="PLoS ONE">
        <title>A universal mariner transposon system for forward genetic studies in the genus clostridium.</title>
        <authorList>
            <person name="Zhang Y."/>
            <person name="Grosse-Honebrink A."/>
            <person name="Minton N.P."/>
        </authorList>
    </citation>
    <scope>NUCLEOTIDE SEQUENCE [LARGE SCALE GENOMIC DNA]</scope>
    <source>
        <strain evidence="1 2">NCIMB 10696</strain>
    </source>
</reference>
<organism evidence="1 2">
    <name type="scientific">Clostridium sporogenes</name>
    <dbReference type="NCBI Taxonomy" id="1509"/>
    <lineage>
        <taxon>Bacteria</taxon>
        <taxon>Bacillati</taxon>
        <taxon>Bacillota</taxon>
        <taxon>Clostridia</taxon>
        <taxon>Eubacteriales</taxon>
        <taxon>Clostridiaceae</taxon>
        <taxon>Clostridium</taxon>
    </lineage>
</organism>
<dbReference type="EMBL" id="CP009225">
    <property type="protein sequence ID" value="AKC63125.1"/>
    <property type="molecule type" value="Genomic_DNA"/>
</dbReference>
<dbReference type="AlphaFoldDB" id="A0A7U4LNI6"/>
<dbReference type="KEGG" id="cld:CLSPO_c24050"/>